<dbReference type="InterPro" id="IPR050490">
    <property type="entry name" value="Bact_solute-bd_prot1"/>
</dbReference>
<dbReference type="SUPFAM" id="SSF53850">
    <property type="entry name" value="Periplasmic binding protein-like II"/>
    <property type="match status" value="1"/>
</dbReference>
<feature type="chain" id="PRO_5039244254" evidence="1">
    <location>
        <begin position="30"/>
        <end position="444"/>
    </location>
</feature>
<dbReference type="STRING" id="48256.CLHUN_14500"/>
<dbReference type="AlphaFoldDB" id="A0A1V4SN46"/>
<reference evidence="2 3" key="1">
    <citation type="submission" date="2017-03" db="EMBL/GenBank/DDBJ databases">
        <title>Genome sequence of Clostridium hungatei DSM 14427.</title>
        <authorList>
            <person name="Poehlein A."/>
            <person name="Daniel R."/>
        </authorList>
    </citation>
    <scope>NUCLEOTIDE SEQUENCE [LARGE SCALE GENOMIC DNA]</scope>
    <source>
        <strain evidence="2 3">DSM 14427</strain>
    </source>
</reference>
<comment type="caution">
    <text evidence="2">The sequence shown here is derived from an EMBL/GenBank/DDBJ whole genome shotgun (WGS) entry which is preliminary data.</text>
</comment>
<feature type="signal peptide" evidence="1">
    <location>
        <begin position="1"/>
        <end position="29"/>
    </location>
</feature>
<gene>
    <name evidence="2" type="primary">msmE_2</name>
    <name evidence="2" type="ORF">CLHUN_14500</name>
</gene>
<evidence type="ECO:0000256" key="1">
    <source>
        <dbReference type="SAM" id="SignalP"/>
    </source>
</evidence>
<keyword evidence="3" id="KW-1185">Reference proteome</keyword>
<organism evidence="2 3">
    <name type="scientific">Ruminiclostridium hungatei</name>
    <name type="common">Clostridium hungatei</name>
    <dbReference type="NCBI Taxonomy" id="48256"/>
    <lineage>
        <taxon>Bacteria</taxon>
        <taxon>Bacillati</taxon>
        <taxon>Bacillota</taxon>
        <taxon>Clostridia</taxon>
        <taxon>Eubacteriales</taxon>
        <taxon>Oscillospiraceae</taxon>
        <taxon>Ruminiclostridium</taxon>
    </lineage>
</organism>
<dbReference type="Gene3D" id="3.40.190.10">
    <property type="entry name" value="Periplasmic binding protein-like II"/>
    <property type="match status" value="2"/>
</dbReference>
<dbReference type="EMBL" id="MZGX01000007">
    <property type="protein sequence ID" value="OPX44896.1"/>
    <property type="molecule type" value="Genomic_DNA"/>
</dbReference>
<protein>
    <submittedName>
        <fullName evidence="2">Multiple sugar-binding protein</fullName>
    </submittedName>
</protein>
<evidence type="ECO:0000313" key="2">
    <source>
        <dbReference type="EMBL" id="OPX44896.1"/>
    </source>
</evidence>
<dbReference type="PROSITE" id="PS51257">
    <property type="entry name" value="PROKAR_LIPOPROTEIN"/>
    <property type="match status" value="1"/>
</dbReference>
<dbReference type="Pfam" id="PF01547">
    <property type="entry name" value="SBP_bac_1"/>
    <property type="match status" value="1"/>
</dbReference>
<sequence>MNKMLVKRGMAFMLAGAVTLGLTACGKPAGNTGNATNSNAAGTASAGAGQPVELKFSHIWGGAVDPFTPAAKKVIDDYQKANQNVKITVDTNENEAYKTKIKAMAGANELPDLFSTWGGGFSKPFIDSNSVLAIDSYITEETRSKLVNGAFNNLTYDGKIYGMPFFLAAGALFVNSELFEKNSVKIPATYEELLTAVKAFKSKGITPMAVSGKDKWTIAMYFDVMALRAAGPDKIVKTLTKQGSFKDPEFLNAAQRFKELIDAGAFSKGAAGVSNDEAEVPFYDGKVPMMFKGSWAAGKADAKDSKVAGKIKVISFPAIPNGVGNAKQFTGGAVDAVMVSANTKNKDEAVKFQMYFAENFAKESYLAGASMPAWKSEGVDESKLPATLVEVVNLTKDAEGFTIWWDTLLAGKDTETYLNALQELFMGTKTPEQFVDSLQTMYGK</sequence>
<dbReference type="PANTHER" id="PTHR43649:SF14">
    <property type="entry name" value="BLR3389 PROTEIN"/>
    <property type="match status" value="1"/>
</dbReference>
<dbReference type="Proteomes" id="UP000191554">
    <property type="component" value="Unassembled WGS sequence"/>
</dbReference>
<proteinExistence type="predicted"/>
<evidence type="ECO:0000313" key="3">
    <source>
        <dbReference type="Proteomes" id="UP000191554"/>
    </source>
</evidence>
<keyword evidence="1" id="KW-0732">Signal</keyword>
<accession>A0A1V4SN46</accession>
<dbReference type="PANTHER" id="PTHR43649">
    <property type="entry name" value="ARABINOSE-BINDING PROTEIN-RELATED"/>
    <property type="match status" value="1"/>
</dbReference>
<dbReference type="OrthoDB" id="41208at2"/>
<name>A0A1V4SN46_RUMHU</name>
<dbReference type="InterPro" id="IPR006059">
    <property type="entry name" value="SBP"/>
</dbReference>
<dbReference type="RefSeq" id="WP_080063891.1">
    <property type="nucleotide sequence ID" value="NZ_MZGX01000007.1"/>
</dbReference>